<dbReference type="SUPFAM" id="SSF53474">
    <property type="entry name" value="alpha/beta-Hydrolases"/>
    <property type="match status" value="1"/>
</dbReference>
<dbReference type="eggNOG" id="ENOG502S6TR">
    <property type="taxonomic scope" value="Eukaryota"/>
</dbReference>
<dbReference type="ESTHER" id="mellp-f4rl14">
    <property type="family name" value="Cutinase"/>
</dbReference>
<keyword evidence="1" id="KW-0378">Hydrolase</keyword>
<keyword evidence="2" id="KW-1015">Disulfide bond</keyword>
<gene>
    <name evidence="3" type="ORF">MELLADRAFT_123733</name>
</gene>
<dbReference type="GO" id="GO:0052689">
    <property type="term" value="F:carboxylic ester hydrolase activity"/>
    <property type="evidence" value="ECO:0007669"/>
    <property type="project" value="UniProtKB-ARBA"/>
</dbReference>
<dbReference type="Gene3D" id="3.40.50.1820">
    <property type="entry name" value="alpha/beta hydrolase"/>
    <property type="match status" value="1"/>
</dbReference>
<evidence type="ECO:0000313" key="3">
    <source>
        <dbReference type="EMBL" id="EGG06822.1"/>
    </source>
</evidence>
<evidence type="ECO:0000313" key="4">
    <source>
        <dbReference type="Proteomes" id="UP000001072"/>
    </source>
</evidence>
<dbReference type="GeneID" id="18926451"/>
<dbReference type="PANTHER" id="PTHR33630:SF9">
    <property type="entry name" value="CUTINASE 4"/>
    <property type="match status" value="1"/>
</dbReference>
<dbReference type="InterPro" id="IPR029058">
    <property type="entry name" value="AB_hydrolase_fold"/>
</dbReference>
<dbReference type="AlphaFoldDB" id="F4RL14"/>
<accession>F4RL14</accession>
<sequence>MFNINKSILFQLSIYTSFLIGVLSALPSNEIKLEKRTPGMMPNFLGIEGGNGVGGEKRGSAGHGESCKKYKIISARGTGESQGGGYLGYSGTISGILKAVPNGGNYEVKYPATADYLDGPIQGSNDALKYILEQKKLCPKQVYVLIGYSEGAMVMTQLANKPNFPGSSIVAIAFYGNPYFKGGAPQNACSAKTGSGVASATGISLPSKFSKITFDCCQIGDMICQTSGTIVAHLTYTASESEKSAVKFVVGKLQSLPR</sequence>
<reference evidence="4" key="1">
    <citation type="journal article" date="2011" name="Proc. Natl. Acad. Sci. U.S.A.">
        <title>Obligate biotrophy features unraveled by the genomic analysis of rust fungi.</title>
        <authorList>
            <person name="Duplessis S."/>
            <person name="Cuomo C.A."/>
            <person name="Lin Y.-C."/>
            <person name="Aerts A."/>
            <person name="Tisserant E."/>
            <person name="Veneault-Fourrey C."/>
            <person name="Joly D.L."/>
            <person name="Hacquard S."/>
            <person name="Amselem J."/>
            <person name="Cantarel B.L."/>
            <person name="Chiu R."/>
            <person name="Coutinho P.M."/>
            <person name="Feau N."/>
            <person name="Field M."/>
            <person name="Frey P."/>
            <person name="Gelhaye E."/>
            <person name="Goldberg J."/>
            <person name="Grabherr M.G."/>
            <person name="Kodira C.D."/>
            <person name="Kohler A."/>
            <person name="Kuees U."/>
            <person name="Lindquist E.A."/>
            <person name="Lucas S.M."/>
            <person name="Mago R."/>
            <person name="Mauceli E."/>
            <person name="Morin E."/>
            <person name="Murat C."/>
            <person name="Pangilinan J.L."/>
            <person name="Park R."/>
            <person name="Pearson M."/>
            <person name="Quesneville H."/>
            <person name="Rouhier N."/>
            <person name="Sakthikumar S."/>
            <person name="Salamov A.A."/>
            <person name="Schmutz J."/>
            <person name="Selles B."/>
            <person name="Shapiro H."/>
            <person name="Tanguay P."/>
            <person name="Tuskan G.A."/>
            <person name="Henrissat B."/>
            <person name="Van de Peer Y."/>
            <person name="Rouze P."/>
            <person name="Ellis J.G."/>
            <person name="Dodds P.N."/>
            <person name="Schein J.E."/>
            <person name="Zhong S."/>
            <person name="Hamelin R.C."/>
            <person name="Grigoriev I.V."/>
            <person name="Szabo L.J."/>
            <person name="Martin F."/>
        </authorList>
    </citation>
    <scope>NUCLEOTIDE SEQUENCE [LARGE SCALE GENOMIC DNA]</scope>
    <source>
        <strain evidence="4">98AG31 / pathotype 3-4-7</strain>
    </source>
</reference>
<keyword evidence="4" id="KW-1185">Reference proteome</keyword>
<dbReference type="InterPro" id="IPR000675">
    <property type="entry name" value="Cutinase/axe"/>
</dbReference>
<protein>
    <submittedName>
        <fullName evidence="3">Cutinase</fullName>
    </submittedName>
</protein>
<dbReference type="PANTHER" id="PTHR33630">
    <property type="entry name" value="CUTINASE RV1984C-RELATED-RELATED"/>
    <property type="match status" value="1"/>
</dbReference>
<proteinExistence type="predicted"/>
<name>F4RL14_MELLP</name>
<dbReference type="InParanoid" id="F4RL14"/>
<dbReference type="EMBL" id="GL883106">
    <property type="protein sequence ID" value="EGG06822.1"/>
    <property type="molecule type" value="Genomic_DNA"/>
</dbReference>
<dbReference type="OrthoDB" id="2586582at2759"/>
<dbReference type="Proteomes" id="UP000001072">
    <property type="component" value="Unassembled WGS sequence"/>
</dbReference>
<dbReference type="HOGENOM" id="CLU_040058_6_0_1"/>
<evidence type="ECO:0000256" key="1">
    <source>
        <dbReference type="ARBA" id="ARBA00022801"/>
    </source>
</evidence>
<dbReference type="Pfam" id="PF01083">
    <property type="entry name" value="Cutinase"/>
    <property type="match status" value="1"/>
</dbReference>
<evidence type="ECO:0000256" key="2">
    <source>
        <dbReference type="ARBA" id="ARBA00023157"/>
    </source>
</evidence>
<dbReference type="RefSeq" id="XP_007409782.1">
    <property type="nucleotide sequence ID" value="XM_007409720.1"/>
</dbReference>
<dbReference type="KEGG" id="mlr:MELLADRAFT_123733"/>
<organism evidence="4">
    <name type="scientific">Melampsora larici-populina (strain 98AG31 / pathotype 3-4-7)</name>
    <name type="common">Poplar leaf rust fungus</name>
    <dbReference type="NCBI Taxonomy" id="747676"/>
    <lineage>
        <taxon>Eukaryota</taxon>
        <taxon>Fungi</taxon>
        <taxon>Dikarya</taxon>
        <taxon>Basidiomycota</taxon>
        <taxon>Pucciniomycotina</taxon>
        <taxon>Pucciniomycetes</taxon>
        <taxon>Pucciniales</taxon>
        <taxon>Melampsoraceae</taxon>
        <taxon>Melampsora</taxon>
    </lineage>
</organism>
<dbReference type="SMART" id="SM01110">
    <property type="entry name" value="Cutinase"/>
    <property type="match status" value="1"/>
</dbReference>
<dbReference type="VEuPathDB" id="FungiDB:MELLADRAFT_123733"/>